<evidence type="ECO:0000256" key="2">
    <source>
        <dbReference type="ARBA" id="ARBA00022723"/>
    </source>
</evidence>
<feature type="active site" description="Proton acceptor" evidence="9">
    <location>
        <position position="244"/>
    </location>
</feature>
<gene>
    <name evidence="9" type="primary">rbsK</name>
    <name evidence="11" type="ORF">HFQ13_03005</name>
</gene>
<feature type="binding site" evidence="9">
    <location>
        <position position="277"/>
    </location>
    <ligand>
        <name>K(+)</name>
        <dbReference type="ChEBI" id="CHEBI:29103"/>
    </ligand>
</feature>
<keyword evidence="2 9" id="KW-0479">Metal-binding</keyword>
<evidence type="ECO:0000259" key="10">
    <source>
        <dbReference type="Pfam" id="PF00294"/>
    </source>
</evidence>
<comment type="activity regulation">
    <text evidence="9">Activated by a monovalent cation that binds near, but not in, the active site. The most likely occupant of the site in vivo is potassium. Ion binding induces a conformational change that may alter substrate affinity.</text>
</comment>
<dbReference type="Proteomes" id="UP001197378">
    <property type="component" value="Unassembled WGS sequence"/>
</dbReference>
<feature type="binding site" evidence="9">
    <location>
        <position position="238"/>
    </location>
    <ligand>
        <name>K(+)</name>
        <dbReference type="ChEBI" id="CHEBI:29103"/>
    </ligand>
</feature>
<dbReference type="GO" id="GO:0046872">
    <property type="term" value="F:metal ion binding"/>
    <property type="evidence" value="ECO:0007669"/>
    <property type="project" value="UniProtKB-KW"/>
</dbReference>
<feature type="binding site" evidence="9">
    <location>
        <begin position="212"/>
        <end position="217"/>
    </location>
    <ligand>
        <name>ATP</name>
        <dbReference type="ChEBI" id="CHEBI:30616"/>
    </ligand>
</feature>
<comment type="subcellular location">
    <subcellularLocation>
        <location evidence="9">Cytoplasm</location>
    </subcellularLocation>
</comment>
<comment type="function">
    <text evidence="9">Catalyzes the phosphorylation of ribose at O-5 in a reaction requiring ATP and magnesium. The resulting D-ribose-5-phosphate can then be used either for sythesis of nucleotides, histidine, and tryptophan, or as a component of the pentose phosphate pathway.</text>
</comment>
<dbReference type="Gene3D" id="3.40.1190.20">
    <property type="match status" value="1"/>
</dbReference>
<feature type="binding site" evidence="9">
    <location>
        <begin position="37"/>
        <end position="41"/>
    </location>
    <ligand>
        <name>substrate</name>
    </ligand>
</feature>
<feature type="binding site" evidence="9">
    <location>
        <position position="178"/>
    </location>
    <ligand>
        <name>ATP</name>
        <dbReference type="ChEBI" id="CHEBI:30616"/>
    </ligand>
</feature>
<evidence type="ECO:0000256" key="8">
    <source>
        <dbReference type="ARBA" id="ARBA00023277"/>
    </source>
</evidence>
<dbReference type="PANTHER" id="PTHR10584">
    <property type="entry name" value="SUGAR KINASE"/>
    <property type="match status" value="1"/>
</dbReference>
<feature type="binding site" evidence="9">
    <location>
        <position position="134"/>
    </location>
    <ligand>
        <name>substrate</name>
    </ligand>
</feature>
<dbReference type="GO" id="GO:0005737">
    <property type="term" value="C:cytoplasm"/>
    <property type="evidence" value="ECO:0007669"/>
    <property type="project" value="UniProtKB-SubCell"/>
</dbReference>
<dbReference type="InterPro" id="IPR029056">
    <property type="entry name" value="Ribokinase-like"/>
</dbReference>
<evidence type="ECO:0000256" key="1">
    <source>
        <dbReference type="ARBA" id="ARBA00022679"/>
    </source>
</evidence>
<feature type="binding site" evidence="9">
    <location>
        <position position="268"/>
    </location>
    <ligand>
        <name>ATP</name>
        <dbReference type="ChEBI" id="CHEBI:30616"/>
    </ligand>
</feature>
<evidence type="ECO:0000256" key="7">
    <source>
        <dbReference type="ARBA" id="ARBA00022958"/>
    </source>
</evidence>
<comment type="caution">
    <text evidence="11">The sequence shown here is derived from an EMBL/GenBank/DDBJ whole genome shotgun (WGS) entry which is preliminary data.</text>
</comment>
<comment type="subunit">
    <text evidence="9">Homodimer.</text>
</comment>
<keyword evidence="1 9" id="KW-0808">Transferase</keyword>
<keyword evidence="3 9" id="KW-0547">Nucleotide-binding</keyword>
<feature type="binding site" evidence="9">
    <location>
        <position position="240"/>
    </location>
    <ligand>
        <name>K(+)</name>
        <dbReference type="ChEBI" id="CHEBI:29103"/>
    </ligand>
</feature>
<organism evidence="11 12">
    <name type="scientific">Igneacidithiobacillus copahuensis</name>
    <dbReference type="NCBI Taxonomy" id="2724909"/>
    <lineage>
        <taxon>Bacteria</taxon>
        <taxon>Pseudomonadati</taxon>
        <taxon>Pseudomonadota</taxon>
        <taxon>Acidithiobacillia</taxon>
        <taxon>Acidithiobacillales</taxon>
        <taxon>Acidithiobacillaceae</taxon>
        <taxon>Igneacidithiobacillus</taxon>
    </lineage>
</organism>
<dbReference type="RefSeq" id="WP_215872145.1">
    <property type="nucleotide sequence ID" value="NZ_JAAXYO010000036.1"/>
</dbReference>
<keyword evidence="5 9" id="KW-0067">ATP-binding</keyword>
<keyword evidence="4 9" id="KW-0418">Kinase</keyword>
<dbReference type="AlphaFoldDB" id="A0AAE3CJB2"/>
<evidence type="ECO:0000256" key="3">
    <source>
        <dbReference type="ARBA" id="ARBA00022741"/>
    </source>
</evidence>
<feature type="binding site" evidence="9">
    <location>
        <position position="279"/>
    </location>
    <ligand>
        <name>K(+)</name>
        <dbReference type="ChEBI" id="CHEBI:29103"/>
    </ligand>
</feature>
<evidence type="ECO:0000256" key="4">
    <source>
        <dbReference type="ARBA" id="ARBA00022777"/>
    </source>
</evidence>
<dbReference type="EMBL" id="JAAXYO010000036">
    <property type="protein sequence ID" value="MBU2787190.1"/>
    <property type="molecule type" value="Genomic_DNA"/>
</dbReference>
<comment type="caution">
    <text evidence="9">Lacks conserved residue(s) required for the propagation of feature annotation.</text>
</comment>
<dbReference type="InterPro" id="IPR002139">
    <property type="entry name" value="Ribo/fructo_kinase"/>
</dbReference>
<feature type="binding site" evidence="9">
    <location>
        <begin position="9"/>
        <end position="11"/>
    </location>
    <ligand>
        <name>substrate</name>
    </ligand>
</feature>
<sequence>MLAVIGSCNIDLLFQLDRVPEPGETRIARSFSRHHGGKGANQAVAARRAGAEVRLIAQLGQDDAGELLYQALAAEGIDLCGVQRSPLPTGSACILLEDSGENRITIYPGANRDRLPHDLETQLRDTAFVLAQLEIDPELVLHAAQICRAKRIPFVLNASPVQDLSAELLSLTDLLVVNAQEAAQILGQALDPGSALDAAKALARARMGAVITLGEHGLVWASGNEAARLPAYPVAVTDSTGCGDAFAGVLLASLAAGASLSASAQRANAAAALTATVIGAQDALPRKTDIEQFLASHSPRTEDQS</sequence>
<dbReference type="GO" id="GO:0005524">
    <property type="term" value="F:ATP binding"/>
    <property type="evidence" value="ECO:0007669"/>
    <property type="project" value="UniProtKB-UniRule"/>
</dbReference>
<reference evidence="11" key="1">
    <citation type="journal article" date="2021" name="ISME J.">
        <title>Genomic evolution of the class Acidithiobacillia: deep-branching Proteobacteria living in extreme acidic conditions.</title>
        <authorList>
            <person name="Moya-Beltran A."/>
            <person name="Beard S."/>
            <person name="Rojas-Villalobos C."/>
            <person name="Issotta F."/>
            <person name="Gallardo Y."/>
            <person name="Ulloa R."/>
            <person name="Giaveno A."/>
            <person name="Degli Esposti M."/>
            <person name="Johnson D.B."/>
            <person name="Quatrini R."/>
        </authorList>
    </citation>
    <scope>NUCLEOTIDE SEQUENCE</scope>
    <source>
        <strain evidence="11">VAN18-1</strain>
    </source>
</reference>
<dbReference type="InterPro" id="IPR011877">
    <property type="entry name" value="Ribokinase"/>
</dbReference>
<dbReference type="Pfam" id="PF00294">
    <property type="entry name" value="PfkB"/>
    <property type="match status" value="1"/>
</dbReference>
<dbReference type="HAMAP" id="MF_01987">
    <property type="entry name" value="Ribokinase"/>
    <property type="match status" value="1"/>
</dbReference>
<keyword evidence="6 9" id="KW-0460">Magnesium</keyword>
<keyword evidence="8 9" id="KW-0119">Carbohydrate metabolism</keyword>
<comment type="catalytic activity">
    <reaction evidence="9">
        <text>D-ribose + ATP = D-ribose 5-phosphate + ADP + H(+)</text>
        <dbReference type="Rhea" id="RHEA:13697"/>
        <dbReference type="ChEBI" id="CHEBI:15378"/>
        <dbReference type="ChEBI" id="CHEBI:30616"/>
        <dbReference type="ChEBI" id="CHEBI:47013"/>
        <dbReference type="ChEBI" id="CHEBI:78346"/>
        <dbReference type="ChEBI" id="CHEBI:456216"/>
        <dbReference type="EC" id="2.7.1.15"/>
    </reaction>
</comment>
<name>A0AAE3CJB2_9PROT</name>
<feature type="binding site" evidence="9">
    <location>
        <position position="274"/>
    </location>
    <ligand>
        <name>K(+)</name>
        <dbReference type="ChEBI" id="CHEBI:29103"/>
    </ligand>
</feature>
<comment type="similarity">
    <text evidence="9">Belongs to the carbohydrate kinase PfkB family. Ribokinase subfamily.</text>
</comment>
<evidence type="ECO:0000313" key="12">
    <source>
        <dbReference type="Proteomes" id="UP001197378"/>
    </source>
</evidence>
<dbReference type="InterPro" id="IPR011611">
    <property type="entry name" value="PfkB_dom"/>
</dbReference>
<feature type="binding site" evidence="9">
    <location>
        <position position="244"/>
    </location>
    <ligand>
        <name>substrate</name>
    </ligand>
</feature>
<evidence type="ECO:0000256" key="5">
    <source>
        <dbReference type="ARBA" id="ARBA00022840"/>
    </source>
</evidence>
<keyword evidence="7 9" id="KW-0630">Potassium</keyword>
<dbReference type="EC" id="2.7.1.15" evidence="9"/>
<dbReference type="GO" id="GO:0004747">
    <property type="term" value="F:ribokinase activity"/>
    <property type="evidence" value="ECO:0007669"/>
    <property type="project" value="UniProtKB-UniRule"/>
</dbReference>
<evidence type="ECO:0000256" key="9">
    <source>
        <dbReference type="HAMAP-Rule" id="MF_01987"/>
    </source>
</evidence>
<comment type="pathway">
    <text evidence="9">Carbohydrate metabolism; D-ribose degradation; D-ribose 5-phosphate from beta-D-ribopyranose: step 2/2.</text>
</comment>
<dbReference type="CDD" id="cd01174">
    <property type="entry name" value="ribokinase"/>
    <property type="match status" value="1"/>
</dbReference>
<dbReference type="GO" id="GO:0019303">
    <property type="term" value="P:D-ribose catabolic process"/>
    <property type="evidence" value="ECO:0007669"/>
    <property type="project" value="UniProtKB-UniRule"/>
</dbReference>
<feature type="domain" description="Carbohydrate kinase PfkB" evidence="10">
    <location>
        <begin position="2"/>
        <end position="285"/>
    </location>
</feature>
<proteinExistence type="inferred from homology"/>
<dbReference type="PANTHER" id="PTHR10584:SF166">
    <property type="entry name" value="RIBOKINASE"/>
    <property type="match status" value="1"/>
</dbReference>
<dbReference type="SUPFAM" id="SSF53613">
    <property type="entry name" value="Ribokinase-like"/>
    <property type="match status" value="1"/>
</dbReference>
<keyword evidence="12" id="KW-1185">Reference proteome</keyword>
<comment type="cofactor">
    <cofactor evidence="9">
        <name>Mg(2+)</name>
        <dbReference type="ChEBI" id="CHEBI:18420"/>
    </cofactor>
    <text evidence="9">Requires a divalent cation, most likely magnesium in vivo, as an electrophilic catalyst to aid phosphoryl group transfer. It is the chelate of the metal and the nucleotide that is the actual substrate.</text>
</comment>
<keyword evidence="9" id="KW-0963">Cytoplasm</keyword>
<feature type="binding site" evidence="9">
    <location>
        <begin position="243"/>
        <end position="244"/>
    </location>
    <ligand>
        <name>ATP</name>
        <dbReference type="ChEBI" id="CHEBI:30616"/>
    </ligand>
</feature>
<accession>A0AAE3CJB2</accession>
<dbReference type="PRINTS" id="PR00990">
    <property type="entry name" value="RIBOKINASE"/>
</dbReference>
<evidence type="ECO:0000256" key="6">
    <source>
        <dbReference type="ARBA" id="ARBA00022842"/>
    </source>
</evidence>
<evidence type="ECO:0000313" key="11">
    <source>
        <dbReference type="EMBL" id="MBU2787190.1"/>
    </source>
</evidence>
<protein>
    <recommendedName>
        <fullName evidence="9">Ribokinase</fullName>
        <shortName evidence="9">RK</shortName>
        <ecNumber evidence="9">2.7.1.15</ecNumber>
    </recommendedName>
</protein>